<dbReference type="Proteomes" id="UP000287651">
    <property type="component" value="Unassembled WGS sequence"/>
</dbReference>
<comment type="caution">
    <text evidence="1">The sequence shown here is derived from an EMBL/GenBank/DDBJ whole genome shotgun (WGS) entry which is preliminary data.</text>
</comment>
<protein>
    <submittedName>
        <fullName evidence="1">Uncharacterized protein</fullName>
    </submittedName>
</protein>
<reference evidence="1 2" key="1">
    <citation type="journal article" date="2014" name="Agronomy (Basel)">
        <title>A Draft Genome Sequence for Ensete ventricosum, the Drought-Tolerant Tree Against Hunger.</title>
        <authorList>
            <person name="Harrison J."/>
            <person name="Moore K.A."/>
            <person name="Paszkiewicz K."/>
            <person name="Jones T."/>
            <person name="Grant M."/>
            <person name="Ambacheew D."/>
            <person name="Muzemil S."/>
            <person name="Studholme D.J."/>
        </authorList>
    </citation>
    <scope>NUCLEOTIDE SEQUENCE [LARGE SCALE GENOMIC DNA]</scope>
</reference>
<proteinExistence type="predicted"/>
<evidence type="ECO:0000313" key="2">
    <source>
        <dbReference type="Proteomes" id="UP000287651"/>
    </source>
</evidence>
<gene>
    <name evidence="1" type="ORF">B296_00029908</name>
</gene>
<organism evidence="1 2">
    <name type="scientific">Ensete ventricosum</name>
    <name type="common">Abyssinian banana</name>
    <name type="synonym">Musa ensete</name>
    <dbReference type="NCBI Taxonomy" id="4639"/>
    <lineage>
        <taxon>Eukaryota</taxon>
        <taxon>Viridiplantae</taxon>
        <taxon>Streptophyta</taxon>
        <taxon>Embryophyta</taxon>
        <taxon>Tracheophyta</taxon>
        <taxon>Spermatophyta</taxon>
        <taxon>Magnoliopsida</taxon>
        <taxon>Liliopsida</taxon>
        <taxon>Zingiberales</taxon>
        <taxon>Musaceae</taxon>
        <taxon>Ensete</taxon>
    </lineage>
</organism>
<accession>A0A426YRM0</accession>
<sequence length="108" mass="12485">MGVILTPRFAFFGKTTANVHCTHLIQKHNKKNKNKRTAARTYARSEVKADEVFPAAFDKVNRRRQARRGVIEGKSVFGRPYDTITDGRFFVGDRVERWFGRVRSTRAI</sequence>
<dbReference type="EMBL" id="AMZH03010644">
    <property type="protein sequence ID" value="RRT54352.1"/>
    <property type="molecule type" value="Genomic_DNA"/>
</dbReference>
<evidence type="ECO:0000313" key="1">
    <source>
        <dbReference type="EMBL" id="RRT54352.1"/>
    </source>
</evidence>
<dbReference type="AlphaFoldDB" id="A0A426YRM0"/>
<name>A0A426YRM0_ENSVE</name>